<dbReference type="AlphaFoldDB" id="A0A1H0DLM7"/>
<dbReference type="OrthoDB" id="9809751at2"/>
<keyword evidence="5" id="KW-1185">Reference proteome</keyword>
<dbReference type="Proteomes" id="UP000198793">
    <property type="component" value="Unassembled WGS sequence"/>
</dbReference>
<dbReference type="Gene3D" id="3.40.630.30">
    <property type="match status" value="1"/>
</dbReference>
<keyword evidence="1 4" id="KW-0808">Transferase</keyword>
<dbReference type="SUPFAM" id="SSF55729">
    <property type="entry name" value="Acyl-CoA N-acyltransferases (Nat)"/>
    <property type="match status" value="1"/>
</dbReference>
<dbReference type="InterPro" id="IPR050832">
    <property type="entry name" value="Bact_Acetyltransf"/>
</dbReference>
<dbReference type="PANTHER" id="PTHR43877">
    <property type="entry name" value="AMINOALKYLPHOSPHONATE N-ACETYLTRANSFERASE-RELATED-RELATED"/>
    <property type="match status" value="1"/>
</dbReference>
<dbReference type="PROSITE" id="PS51186">
    <property type="entry name" value="GNAT"/>
    <property type="match status" value="1"/>
</dbReference>
<name>A0A1H0DLM7_9HYPH</name>
<evidence type="ECO:0000259" key="3">
    <source>
        <dbReference type="PROSITE" id="PS51186"/>
    </source>
</evidence>
<evidence type="ECO:0000256" key="1">
    <source>
        <dbReference type="ARBA" id="ARBA00022679"/>
    </source>
</evidence>
<dbReference type="CDD" id="cd04301">
    <property type="entry name" value="NAT_SF"/>
    <property type="match status" value="1"/>
</dbReference>
<organism evidence="4 5">
    <name type="scientific">Aureimonas jatrophae</name>
    <dbReference type="NCBI Taxonomy" id="1166073"/>
    <lineage>
        <taxon>Bacteria</taxon>
        <taxon>Pseudomonadati</taxon>
        <taxon>Pseudomonadota</taxon>
        <taxon>Alphaproteobacteria</taxon>
        <taxon>Hyphomicrobiales</taxon>
        <taxon>Aurantimonadaceae</taxon>
        <taxon>Aureimonas</taxon>
    </lineage>
</organism>
<dbReference type="STRING" id="1166073.SAMN05192530_101857"/>
<dbReference type="InterPro" id="IPR016181">
    <property type="entry name" value="Acyl_CoA_acyltransferase"/>
</dbReference>
<accession>A0A1H0DLM7</accession>
<dbReference type="PANTHER" id="PTHR43877:SF1">
    <property type="entry name" value="ACETYLTRANSFERASE"/>
    <property type="match status" value="1"/>
</dbReference>
<gene>
    <name evidence="4" type="ORF">SAMN05192530_101857</name>
</gene>
<keyword evidence="2" id="KW-0012">Acyltransferase</keyword>
<dbReference type="GO" id="GO:0016747">
    <property type="term" value="F:acyltransferase activity, transferring groups other than amino-acyl groups"/>
    <property type="evidence" value="ECO:0007669"/>
    <property type="project" value="InterPro"/>
</dbReference>
<sequence length="159" mass="17376">MHPVPDIDDLRDVPRFEDVAAERGWREWWQGSAVTLADHRARTAESLGPNAMPLTLIAHRGGAFLGMASLIASDMDARPALTPWIAAVYVEPEARGQGLGTRLVEAATARGFAQGHATLFLCAEPRNGGFYERLGWRRIERDVDGLDIFSLALVSRAAP</sequence>
<dbReference type="EMBL" id="FNIT01000001">
    <property type="protein sequence ID" value="SDN71167.1"/>
    <property type="molecule type" value="Genomic_DNA"/>
</dbReference>
<reference evidence="4 5" key="1">
    <citation type="submission" date="2016-10" db="EMBL/GenBank/DDBJ databases">
        <authorList>
            <person name="de Groot N.N."/>
        </authorList>
    </citation>
    <scope>NUCLEOTIDE SEQUENCE [LARGE SCALE GENOMIC DNA]</scope>
    <source>
        <strain evidence="5">L7-484,KACC 16230,DSM 25025</strain>
    </source>
</reference>
<proteinExistence type="predicted"/>
<evidence type="ECO:0000256" key="2">
    <source>
        <dbReference type="ARBA" id="ARBA00023315"/>
    </source>
</evidence>
<evidence type="ECO:0000313" key="4">
    <source>
        <dbReference type="EMBL" id="SDN71167.1"/>
    </source>
</evidence>
<protein>
    <submittedName>
        <fullName evidence="4">Acetyltransferase (GNAT) family protein</fullName>
    </submittedName>
</protein>
<dbReference type="InterPro" id="IPR000182">
    <property type="entry name" value="GNAT_dom"/>
</dbReference>
<evidence type="ECO:0000313" key="5">
    <source>
        <dbReference type="Proteomes" id="UP000198793"/>
    </source>
</evidence>
<feature type="domain" description="N-acetyltransferase" evidence="3">
    <location>
        <begin position="8"/>
        <end position="158"/>
    </location>
</feature>
<dbReference type="RefSeq" id="WP_090669639.1">
    <property type="nucleotide sequence ID" value="NZ_FNIT01000001.1"/>
</dbReference>
<dbReference type="Pfam" id="PF00583">
    <property type="entry name" value="Acetyltransf_1"/>
    <property type="match status" value="1"/>
</dbReference>